<dbReference type="EMBL" id="CAJVCH010119456">
    <property type="protein sequence ID" value="CAG7725258.1"/>
    <property type="molecule type" value="Genomic_DNA"/>
</dbReference>
<reference evidence="1" key="1">
    <citation type="submission" date="2021-06" db="EMBL/GenBank/DDBJ databases">
        <authorList>
            <person name="Hodson N. C."/>
            <person name="Mongue J. A."/>
            <person name="Jaron S. K."/>
        </authorList>
    </citation>
    <scope>NUCLEOTIDE SEQUENCE</scope>
</reference>
<dbReference type="Proteomes" id="UP000708208">
    <property type="component" value="Unassembled WGS sequence"/>
</dbReference>
<comment type="caution">
    <text evidence="1">The sequence shown here is derived from an EMBL/GenBank/DDBJ whole genome shotgun (WGS) entry which is preliminary data.</text>
</comment>
<name>A0A8J2JWC1_9HEXA</name>
<evidence type="ECO:0000313" key="1">
    <source>
        <dbReference type="EMBL" id="CAG7725258.1"/>
    </source>
</evidence>
<organism evidence="1 2">
    <name type="scientific">Allacma fusca</name>
    <dbReference type="NCBI Taxonomy" id="39272"/>
    <lineage>
        <taxon>Eukaryota</taxon>
        <taxon>Metazoa</taxon>
        <taxon>Ecdysozoa</taxon>
        <taxon>Arthropoda</taxon>
        <taxon>Hexapoda</taxon>
        <taxon>Collembola</taxon>
        <taxon>Symphypleona</taxon>
        <taxon>Sminthuridae</taxon>
        <taxon>Allacma</taxon>
    </lineage>
</organism>
<protein>
    <submittedName>
        <fullName evidence="1">Uncharacterized protein</fullName>
    </submittedName>
</protein>
<evidence type="ECO:0000313" key="2">
    <source>
        <dbReference type="Proteomes" id="UP000708208"/>
    </source>
</evidence>
<dbReference type="AlphaFoldDB" id="A0A8J2JWC1"/>
<proteinExistence type="predicted"/>
<keyword evidence="2" id="KW-1185">Reference proteome</keyword>
<gene>
    <name evidence="1" type="ORF">AFUS01_LOCUS14224</name>
</gene>
<accession>A0A8J2JWC1</accession>
<sequence length="444" mass="51234">MSTSRKRSKIAVFIRDVPSSFGHAPIAARLLASLASKDVYPVYSYSLLDLLKDKRNLKKIRLLSGSPGKLGPGIKGSDDAIVIARGCDILLRHLFERAIRSCPELIVVDYLSETFVDVRKMTKLTKKLNYKVIFLKADLCDEKAISDAASRITSRIKYQNHAEIWCQREADKWWHEIDQIYLNDQNKAESSTTEYSPHLHKLHSASDKDICASTSSTKCSECIAQEVERYYSKLEELASMLSGDLESYSAWEDDNSSPCPTTFSQEENFEDSRITGTDSTLLVIDDFHFRRPGRRRLFDLIAEKLIEEKISFHAIPIGQLVTMPKFQVLFDWYCARSDMGVMDTYSYLFLDTFYSLYRKENIVLLDNIHEGIVMSSYYISRAVEKNWEVLVLKRDKFWPPNDEEIVEKVISRMKEKYTMKKCETGNMSNISLRNYAFGDFSIWN</sequence>